<evidence type="ECO:0000256" key="1">
    <source>
        <dbReference type="ARBA" id="ARBA00006115"/>
    </source>
</evidence>
<dbReference type="GO" id="GO:0005525">
    <property type="term" value="F:GTP binding"/>
    <property type="evidence" value="ECO:0007669"/>
    <property type="project" value="UniProtKB-KW"/>
</dbReference>
<dbReference type="CDD" id="cd02509">
    <property type="entry name" value="GDP-M1P_Guanylyltransferase"/>
    <property type="match status" value="1"/>
</dbReference>
<dbReference type="RefSeq" id="WP_005846414.1">
    <property type="nucleotide sequence ID" value="NC_019968.1"/>
</dbReference>
<dbReference type="OrthoDB" id="9806359at2"/>
<evidence type="ECO:0000313" key="10">
    <source>
        <dbReference type="Proteomes" id="UP000007820"/>
    </source>
</evidence>
<comment type="caution">
    <text evidence="9">The sequence shown here is derived from an EMBL/GenBank/DDBJ whole genome shotgun (WGS) entry which is preliminary data.</text>
</comment>
<dbReference type="Pfam" id="PF00483">
    <property type="entry name" value="NTP_transferase"/>
    <property type="match status" value="1"/>
</dbReference>
<dbReference type="EC" id="2.7.7.13" evidence="2"/>
<dbReference type="InterPro" id="IPR049577">
    <property type="entry name" value="GMPP_N"/>
</dbReference>
<sequence length="349" mass="38627">MNTMQNHVVIMAGGIGSRFWPMSTPQYPKQFIDVMGMGKSLIQLTAERLAPLAPMSNFWVVTSRRYVDIVRQQLPGIPEQNILAEPEPRNTAPCIAYACWKIRRHHPEANIVVTPSDALVVDTTEYQRVIGQALAFTAEGSNIVTIGIKPSRPETGYGYIAASGRLDGSEIQRVEAFKEKPDAATAEQYLAAGNYFWNAGIFVWNVSTITEAIRRYTPALAEKMDAMAPDFYTECEADTLARIFPTCEKISIDYAVMEKADSIFTLPAEFGWSDLGSWGSLHALLPQDAQGNAQVGEGISLYDSRNCVVHAQDARQVVVQGLDGYIVALRDGRLLVCSLDHEQLIKEYS</sequence>
<evidence type="ECO:0000256" key="7">
    <source>
        <dbReference type="ARBA" id="ARBA00047343"/>
    </source>
</evidence>
<evidence type="ECO:0000313" key="9">
    <source>
        <dbReference type="EMBL" id="EGQ13572.1"/>
    </source>
</evidence>
<reference evidence="9 10" key="1">
    <citation type="submission" date="2011-04" db="EMBL/GenBank/DDBJ databases">
        <authorList>
            <person name="Muzny D."/>
            <person name="Qin X."/>
            <person name="Deng J."/>
            <person name="Jiang H."/>
            <person name="Liu Y."/>
            <person name="Qu J."/>
            <person name="Song X.-Z."/>
            <person name="Zhang L."/>
            <person name="Thornton R."/>
            <person name="Coyle M."/>
            <person name="Francisco L."/>
            <person name="Jackson L."/>
            <person name="Javaid M."/>
            <person name="Korchina V."/>
            <person name="Kovar C."/>
            <person name="Mata R."/>
            <person name="Mathew T."/>
            <person name="Ngo R."/>
            <person name="Nguyen L."/>
            <person name="Nguyen N."/>
            <person name="Okwuonu G."/>
            <person name="Ongeri F."/>
            <person name="Pham C."/>
            <person name="Simmons D."/>
            <person name="Wilczek-Boney K."/>
            <person name="Hale W."/>
            <person name="Jakkamsetti A."/>
            <person name="Pham P."/>
            <person name="Ruth R."/>
            <person name="San Lucas F."/>
            <person name="Warren J."/>
            <person name="Zhang J."/>
            <person name="Zhao Z."/>
            <person name="Zhou C."/>
            <person name="Zhu D."/>
            <person name="Lee S."/>
            <person name="Bess C."/>
            <person name="Blankenburg K."/>
            <person name="Forbes L."/>
            <person name="Fu Q."/>
            <person name="Gubbala S."/>
            <person name="Hirani K."/>
            <person name="Jayaseelan J.C."/>
            <person name="Lara F."/>
            <person name="Munidasa M."/>
            <person name="Palculict T."/>
            <person name="Patil S."/>
            <person name="Pu L.-L."/>
            <person name="Saada N."/>
            <person name="Tang L."/>
            <person name="Weissenberger G."/>
            <person name="Zhu Y."/>
            <person name="Hemphill L."/>
            <person name="Shang Y."/>
            <person name="Youmans B."/>
            <person name="Ayvaz T."/>
            <person name="Ross M."/>
            <person name="Santibanez J."/>
            <person name="Aqrawi P."/>
            <person name="Gross S."/>
            <person name="Joshi V."/>
            <person name="Fowler G."/>
            <person name="Nazareth L."/>
            <person name="Reid J."/>
            <person name="Worley K."/>
            <person name="Petrosino J."/>
            <person name="Highlander S."/>
            <person name="Gibbs R."/>
        </authorList>
    </citation>
    <scope>NUCLEOTIDE SEQUENCE [LARGE SCALE GENOMIC DNA]</scope>
    <source>
        <strain evidence="9 10">DSM 3688</strain>
    </source>
</reference>
<comment type="catalytic activity">
    <reaction evidence="7">
        <text>alpha-D-mannose 1-phosphate + GTP + H(+) = GDP-alpha-D-mannose + diphosphate</text>
        <dbReference type="Rhea" id="RHEA:15229"/>
        <dbReference type="ChEBI" id="CHEBI:15378"/>
        <dbReference type="ChEBI" id="CHEBI:33019"/>
        <dbReference type="ChEBI" id="CHEBI:37565"/>
        <dbReference type="ChEBI" id="CHEBI:57527"/>
        <dbReference type="ChEBI" id="CHEBI:58409"/>
        <dbReference type="EC" id="2.7.7.13"/>
    </reaction>
</comment>
<evidence type="ECO:0000256" key="5">
    <source>
        <dbReference type="ARBA" id="ARBA00022741"/>
    </source>
</evidence>
<gene>
    <name evidence="9" type="primary">manC2</name>
    <name evidence="9" type="ORF">HMPREF9136_1840</name>
</gene>
<evidence type="ECO:0000256" key="6">
    <source>
        <dbReference type="ARBA" id="ARBA00023134"/>
    </source>
</evidence>
<evidence type="ECO:0000256" key="4">
    <source>
        <dbReference type="ARBA" id="ARBA00022695"/>
    </source>
</evidence>
<dbReference type="FunFam" id="3.90.550.10:FF:000046">
    <property type="entry name" value="Mannose-1-phosphate guanylyltransferase (GDP)"/>
    <property type="match status" value="1"/>
</dbReference>
<comment type="similarity">
    <text evidence="1">Belongs to the mannose-6-phosphate isomerase type 2 family.</text>
</comment>
<organism evidence="9 10">
    <name type="scientific">Prevotella dentalis (strain ATCC 49559 / DSM 3688 / JCM 13448 / NCTC 12043 / ES 2772)</name>
    <name type="common">Mitsuokella dentalis</name>
    <dbReference type="NCBI Taxonomy" id="908937"/>
    <lineage>
        <taxon>Bacteria</taxon>
        <taxon>Pseudomonadati</taxon>
        <taxon>Bacteroidota</taxon>
        <taxon>Bacteroidia</taxon>
        <taxon>Bacteroidales</taxon>
        <taxon>Prevotellaceae</taxon>
        <taxon>Prevotella</taxon>
    </lineage>
</organism>
<evidence type="ECO:0000259" key="8">
    <source>
        <dbReference type="Pfam" id="PF00483"/>
    </source>
</evidence>
<dbReference type="SUPFAM" id="SSF159283">
    <property type="entry name" value="Guanosine diphospho-D-mannose pyrophosphorylase/mannose-6-phosphate isomerase linker domain"/>
    <property type="match status" value="1"/>
</dbReference>
<dbReference type="InterPro" id="IPR029044">
    <property type="entry name" value="Nucleotide-diphossugar_trans"/>
</dbReference>
<accession>F9D4R2</accession>
<dbReference type="EMBL" id="AFPW01000027">
    <property type="protein sequence ID" value="EGQ13572.1"/>
    <property type="molecule type" value="Genomic_DNA"/>
</dbReference>
<dbReference type="Proteomes" id="UP000007820">
    <property type="component" value="Unassembled WGS sequence"/>
</dbReference>
<name>F9D4R2_PREDD</name>
<keyword evidence="3 9" id="KW-0808">Transferase</keyword>
<proteinExistence type="inferred from homology"/>
<dbReference type="AlphaFoldDB" id="F9D4R2"/>
<keyword evidence="4 9" id="KW-0548">Nucleotidyltransferase</keyword>
<protein>
    <recommendedName>
        <fullName evidence="2">mannose-1-phosphate guanylyltransferase</fullName>
        <ecNumber evidence="2">2.7.7.13</ecNumber>
    </recommendedName>
</protein>
<dbReference type="PANTHER" id="PTHR46390">
    <property type="entry name" value="MANNOSE-1-PHOSPHATE GUANYLYLTRANSFERASE"/>
    <property type="match status" value="1"/>
</dbReference>
<dbReference type="eggNOG" id="COG0836">
    <property type="taxonomic scope" value="Bacteria"/>
</dbReference>
<keyword evidence="5" id="KW-0547">Nucleotide-binding</keyword>
<evidence type="ECO:0000256" key="3">
    <source>
        <dbReference type="ARBA" id="ARBA00022679"/>
    </source>
</evidence>
<dbReference type="PANTHER" id="PTHR46390:SF1">
    <property type="entry name" value="MANNOSE-1-PHOSPHATE GUANYLYLTRANSFERASE"/>
    <property type="match status" value="1"/>
</dbReference>
<dbReference type="STRING" id="908937.Prede_1661"/>
<dbReference type="InterPro" id="IPR051161">
    <property type="entry name" value="Mannose-6P_isomerase_type2"/>
</dbReference>
<feature type="domain" description="Nucleotidyl transferase" evidence="8">
    <location>
        <begin position="8"/>
        <end position="288"/>
    </location>
</feature>
<dbReference type="InterPro" id="IPR005835">
    <property type="entry name" value="NTP_transferase_dom"/>
</dbReference>
<dbReference type="SUPFAM" id="SSF53448">
    <property type="entry name" value="Nucleotide-diphospho-sugar transferases"/>
    <property type="match status" value="1"/>
</dbReference>
<evidence type="ECO:0000256" key="2">
    <source>
        <dbReference type="ARBA" id="ARBA00012387"/>
    </source>
</evidence>
<dbReference type="GO" id="GO:0009298">
    <property type="term" value="P:GDP-mannose biosynthetic process"/>
    <property type="evidence" value="ECO:0007669"/>
    <property type="project" value="TreeGrafter"/>
</dbReference>
<keyword evidence="6" id="KW-0342">GTP-binding</keyword>
<dbReference type="Gene3D" id="3.90.550.10">
    <property type="entry name" value="Spore Coat Polysaccharide Biosynthesis Protein SpsA, Chain A"/>
    <property type="match status" value="1"/>
</dbReference>
<dbReference type="GO" id="GO:0004475">
    <property type="term" value="F:mannose-1-phosphate guanylyltransferase (GTP) activity"/>
    <property type="evidence" value="ECO:0007669"/>
    <property type="project" value="UniProtKB-EC"/>
</dbReference>